<proteinExistence type="predicted"/>
<evidence type="ECO:0000313" key="1">
    <source>
        <dbReference type="EMBL" id="CDW20440.1"/>
    </source>
</evidence>
<accession>A0A0K2T3T6</accession>
<name>A0A0K2T3T6_LEPSM</name>
<sequence length="61" mass="7154">MCLYIMVYKAYSILILHINVYLELESLTNRNNSRIGTKNYHFSSTAPSLKLLKPVQSRLFF</sequence>
<protein>
    <submittedName>
        <fullName evidence="1">Uncharacterized protein</fullName>
    </submittedName>
</protein>
<dbReference type="EMBL" id="HACA01003079">
    <property type="protein sequence ID" value="CDW20440.1"/>
    <property type="molecule type" value="Transcribed_RNA"/>
</dbReference>
<reference evidence="1" key="1">
    <citation type="submission" date="2014-05" db="EMBL/GenBank/DDBJ databases">
        <authorList>
            <person name="Chronopoulou M."/>
        </authorList>
    </citation>
    <scope>NUCLEOTIDE SEQUENCE</scope>
    <source>
        <tissue evidence="1">Whole organism</tissue>
    </source>
</reference>
<dbReference type="AlphaFoldDB" id="A0A0K2T3T6"/>
<organism evidence="1">
    <name type="scientific">Lepeophtheirus salmonis</name>
    <name type="common">Salmon louse</name>
    <name type="synonym">Caligus salmonis</name>
    <dbReference type="NCBI Taxonomy" id="72036"/>
    <lineage>
        <taxon>Eukaryota</taxon>
        <taxon>Metazoa</taxon>
        <taxon>Ecdysozoa</taxon>
        <taxon>Arthropoda</taxon>
        <taxon>Crustacea</taxon>
        <taxon>Multicrustacea</taxon>
        <taxon>Hexanauplia</taxon>
        <taxon>Copepoda</taxon>
        <taxon>Siphonostomatoida</taxon>
        <taxon>Caligidae</taxon>
        <taxon>Lepeophtheirus</taxon>
    </lineage>
</organism>